<dbReference type="Proteomes" id="UP000310421">
    <property type="component" value="Unassembled WGS sequence"/>
</dbReference>
<dbReference type="InterPro" id="IPR036259">
    <property type="entry name" value="MFS_trans_sf"/>
</dbReference>
<dbReference type="EMBL" id="QZAN01000002">
    <property type="protein sequence ID" value="THW67793.1"/>
    <property type="molecule type" value="Genomic_DNA"/>
</dbReference>
<feature type="transmembrane region" description="Helical" evidence="4">
    <location>
        <begin position="139"/>
        <end position="156"/>
    </location>
</feature>
<keyword evidence="4" id="KW-1133">Transmembrane helix</keyword>
<dbReference type="InterPro" id="IPR020846">
    <property type="entry name" value="MFS_dom"/>
</dbReference>
<evidence type="ECO:0000256" key="2">
    <source>
        <dbReference type="ARBA" id="ARBA00006727"/>
    </source>
</evidence>
<dbReference type="SUPFAM" id="SSF103473">
    <property type="entry name" value="MFS general substrate transporter"/>
    <property type="match status" value="1"/>
</dbReference>
<dbReference type="PROSITE" id="PS50850">
    <property type="entry name" value="MFS"/>
    <property type="match status" value="1"/>
</dbReference>
<evidence type="ECO:0000313" key="6">
    <source>
        <dbReference type="EMBL" id="THW67793.1"/>
    </source>
</evidence>
<dbReference type="PANTHER" id="PTHR11360">
    <property type="entry name" value="MONOCARBOXYLATE TRANSPORTER"/>
    <property type="match status" value="1"/>
</dbReference>
<protein>
    <submittedName>
        <fullName evidence="6">MFS general substrate transporter</fullName>
    </submittedName>
</protein>
<dbReference type="AlphaFoldDB" id="A0A4S8ZP19"/>
<dbReference type="GO" id="GO:0022857">
    <property type="term" value="F:transmembrane transporter activity"/>
    <property type="evidence" value="ECO:0007669"/>
    <property type="project" value="InterPro"/>
</dbReference>
<name>A0A4S8ZP19_AURPU</name>
<feature type="compositionally biased region" description="Polar residues" evidence="3">
    <location>
        <begin position="20"/>
        <end position="38"/>
    </location>
</feature>
<feature type="domain" description="Major facilitator superfamily (MFS) profile" evidence="5">
    <location>
        <begin position="258"/>
        <end position="447"/>
    </location>
</feature>
<feature type="transmembrane region" description="Helical" evidence="4">
    <location>
        <begin position="259"/>
        <end position="282"/>
    </location>
</feature>
<feature type="compositionally biased region" description="Low complexity" evidence="3">
    <location>
        <begin position="1"/>
        <end position="12"/>
    </location>
</feature>
<sequence length="447" mass="48047">MASRQSSTSSIKSEVKSEFDSSQLSSDQEQYQTGSSPENGMLDHKVKPQSKEFVLENSPASTIPNGGFTAWLQVLSGFMCFMSAWGFVNAFGVFQDFYSSALIPDVSNSDISWIGSIQAFLLCSATVFAGPVYDYGHPRFLIILGTILVVFAHVSSRHLRWARSWMPLPTFDRDRSFLFHTKKAFAMGIAASGSSLGGVIYPIVFHRLEPQIGFEWATRVLGFIAFGTLLVPCSCIKARTFPKTRRKLLDFAAFKEPAYALFNLASFVGFIGLYIPFFYISAYASEKSGLDETLSFYLLPIMSAGSIAGRIVPGLVADRVGALNVLGFCTLCASTLGFCWIAIHHAAGGLIIWALLYGALSGAFVSLQPTTIASITKDLSTVGGRMGMNTFCASFGILIGTPIAGLLVESGNWVGMQVFAGATLLGGALLVMATRIAVTGLSVSVKA</sequence>
<feature type="transmembrane region" description="Helical" evidence="4">
    <location>
        <begin position="70"/>
        <end position="91"/>
    </location>
</feature>
<evidence type="ECO:0000256" key="4">
    <source>
        <dbReference type="SAM" id="Phobius"/>
    </source>
</evidence>
<feature type="transmembrane region" description="Helical" evidence="4">
    <location>
        <begin position="111"/>
        <end position="133"/>
    </location>
</feature>
<accession>A0A4S8ZP19</accession>
<comment type="caution">
    <text evidence="6">The sequence shown here is derived from an EMBL/GenBank/DDBJ whole genome shotgun (WGS) entry which is preliminary data.</text>
</comment>
<gene>
    <name evidence="6" type="ORF">D6D20_00344</name>
</gene>
<proteinExistence type="inferred from homology"/>
<evidence type="ECO:0000256" key="3">
    <source>
        <dbReference type="SAM" id="MobiDB-lite"/>
    </source>
</evidence>
<dbReference type="PANTHER" id="PTHR11360:SF234">
    <property type="entry name" value="MFS-TYPE TRANSPORTER DBAD-RELATED"/>
    <property type="match status" value="1"/>
</dbReference>
<feature type="transmembrane region" description="Helical" evidence="4">
    <location>
        <begin position="414"/>
        <end position="438"/>
    </location>
</feature>
<dbReference type="Pfam" id="PF07690">
    <property type="entry name" value="MFS_1"/>
    <property type="match status" value="1"/>
</dbReference>
<comment type="subcellular location">
    <subcellularLocation>
        <location evidence="1">Membrane</location>
        <topology evidence="1">Multi-pass membrane protein</topology>
    </subcellularLocation>
</comment>
<keyword evidence="4" id="KW-0812">Transmembrane</keyword>
<dbReference type="GO" id="GO:0016020">
    <property type="term" value="C:membrane"/>
    <property type="evidence" value="ECO:0007669"/>
    <property type="project" value="UniProtKB-SubCell"/>
</dbReference>
<evidence type="ECO:0000256" key="1">
    <source>
        <dbReference type="ARBA" id="ARBA00004141"/>
    </source>
</evidence>
<feature type="transmembrane region" description="Helical" evidence="4">
    <location>
        <begin position="388"/>
        <end position="408"/>
    </location>
</feature>
<evidence type="ECO:0000259" key="5">
    <source>
        <dbReference type="PROSITE" id="PS50850"/>
    </source>
</evidence>
<feature type="transmembrane region" description="Helical" evidence="4">
    <location>
        <begin position="323"/>
        <end position="343"/>
    </location>
</feature>
<dbReference type="Gene3D" id="1.20.1250.20">
    <property type="entry name" value="MFS general substrate transporter like domains"/>
    <property type="match status" value="1"/>
</dbReference>
<feature type="transmembrane region" description="Helical" evidence="4">
    <location>
        <begin position="216"/>
        <end position="238"/>
    </location>
</feature>
<feature type="transmembrane region" description="Helical" evidence="4">
    <location>
        <begin position="349"/>
        <end position="367"/>
    </location>
</feature>
<keyword evidence="4" id="KW-0472">Membrane</keyword>
<reference evidence="6 7" key="1">
    <citation type="submission" date="2018-10" db="EMBL/GenBank/DDBJ databases">
        <title>Fifty Aureobasidium pullulans genomes reveal a recombining polyextremotolerant generalist.</title>
        <authorList>
            <person name="Gostincar C."/>
            <person name="Turk M."/>
            <person name="Zajc J."/>
            <person name="Gunde-Cimerman N."/>
        </authorList>
    </citation>
    <scope>NUCLEOTIDE SEQUENCE [LARGE SCALE GENOMIC DNA]</scope>
    <source>
        <strain evidence="6 7">EXF-10751</strain>
    </source>
</reference>
<evidence type="ECO:0000313" key="7">
    <source>
        <dbReference type="Proteomes" id="UP000310421"/>
    </source>
</evidence>
<feature type="transmembrane region" description="Helical" evidence="4">
    <location>
        <begin position="294"/>
        <end position="316"/>
    </location>
</feature>
<dbReference type="InterPro" id="IPR050327">
    <property type="entry name" value="Proton-linked_MCT"/>
</dbReference>
<feature type="transmembrane region" description="Helical" evidence="4">
    <location>
        <begin position="184"/>
        <end position="204"/>
    </location>
</feature>
<dbReference type="InterPro" id="IPR011701">
    <property type="entry name" value="MFS"/>
</dbReference>
<feature type="region of interest" description="Disordered" evidence="3">
    <location>
        <begin position="1"/>
        <end position="42"/>
    </location>
</feature>
<organism evidence="6 7">
    <name type="scientific">Aureobasidium pullulans</name>
    <name type="common">Black yeast</name>
    <name type="synonym">Pullularia pullulans</name>
    <dbReference type="NCBI Taxonomy" id="5580"/>
    <lineage>
        <taxon>Eukaryota</taxon>
        <taxon>Fungi</taxon>
        <taxon>Dikarya</taxon>
        <taxon>Ascomycota</taxon>
        <taxon>Pezizomycotina</taxon>
        <taxon>Dothideomycetes</taxon>
        <taxon>Dothideomycetidae</taxon>
        <taxon>Dothideales</taxon>
        <taxon>Saccotheciaceae</taxon>
        <taxon>Aureobasidium</taxon>
    </lineage>
</organism>
<comment type="similarity">
    <text evidence="2">Belongs to the major facilitator superfamily. Monocarboxylate porter (TC 2.A.1.13) family.</text>
</comment>